<proteinExistence type="predicted"/>
<accession>A0A174V6P3</accession>
<organism evidence="1 2">
    <name type="scientific">Clostridium baratii</name>
    <dbReference type="NCBI Taxonomy" id="1561"/>
    <lineage>
        <taxon>Bacteria</taxon>
        <taxon>Bacillati</taxon>
        <taxon>Bacillota</taxon>
        <taxon>Clostridia</taxon>
        <taxon>Eubacteriales</taxon>
        <taxon>Clostridiaceae</taxon>
        <taxon>Clostridium</taxon>
    </lineage>
</organism>
<protein>
    <submittedName>
        <fullName evidence="1">Uncharacterized protein</fullName>
    </submittedName>
</protein>
<evidence type="ECO:0000313" key="2">
    <source>
        <dbReference type="Proteomes" id="UP000095563"/>
    </source>
</evidence>
<dbReference type="RefSeq" id="WP_055208764.1">
    <property type="nucleotide sequence ID" value="NZ_CZBO01000008.1"/>
</dbReference>
<evidence type="ECO:0000313" key="1">
    <source>
        <dbReference type="EMBL" id="CUQ30424.1"/>
    </source>
</evidence>
<sequence length="374" mass="43950">MDRTYNHLVDTGLFVLGELLSKDVYDINTKDIENSIGLIIQEINSMDKENFKKLSYMCFTNSLYTNQGKFGLSEKLKNEIRNFIEISKEGTEICSICNKTKVSKKLIPTRSIIPGLSSNTFFNYSNNLDIINVCPICCILSLFSILAINRTQNGAILYVSDNDDIMRLLVKRAMKNLKNEYKKVNYLDEIKQASKIICNSNLNGYMDIFLFNNYGQVESREYFKLLNSQIEILRKINNKNLFEDKFKNNNIFKFILDKNYYKLLELDYDLFSCFKEVYKGEEFMIDNLELDSDYIIKDFTKKIDSISKKDLVKIVSNIGSYSKFQEFVLREHKLYMEEKNEVLVNDEIYNIILDKFNWLNIKRKVIYELINLGN</sequence>
<reference evidence="1 2" key="1">
    <citation type="submission" date="2015-09" db="EMBL/GenBank/DDBJ databases">
        <authorList>
            <consortium name="Pathogen Informatics"/>
        </authorList>
    </citation>
    <scope>NUCLEOTIDE SEQUENCE [LARGE SCALE GENOMIC DNA]</scope>
    <source>
        <strain evidence="1 2">2789STDY5834956</strain>
    </source>
</reference>
<dbReference type="Proteomes" id="UP000095563">
    <property type="component" value="Unassembled WGS sequence"/>
</dbReference>
<name>A0A174V6P3_9CLOT</name>
<gene>
    <name evidence="1" type="ORF">ERS852568_02750</name>
</gene>
<dbReference type="EMBL" id="CZBO01000008">
    <property type="protein sequence ID" value="CUQ30424.1"/>
    <property type="molecule type" value="Genomic_DNA"/>
</dbReference>
<dbReference type="AlphaFoldDB" id="A0A174V6P3"/>